<feature type="region of interest" description="Disordered" evidence="1">
    <location>
        <begin position="47"/>
        <end position="71"/>
    </location>
</feature>
<organism evidence="2 3">
    <name type="scientific">Cichlidogyrus casuarinus</name>
    <dbReference type="NCBI Taxonomy" id="1844966"/>
    <lineage>
        <taxon>Eukaryota</taxon>
        <taxon>Metazoa</taxon>
        <taxon>Spiralia</taxon>
        <taxon>Lophotrochozoa</taxon>
        <taxon>Platyhelminthes</taxon>
        <taxon>Monogenea</taxon>
        <taxon>Monopisthocotylea</taxon>
        <taxon>Dactylogyridea</taxon>
        <taxon>Ancyrocephalidae</taxon>
        <taxon>Cichlidogyrus</taxon>
    </lineage>
</organism>
<dbReference type="AlphaFoldDB" id="A0ABD2PVQ0"/>
<feature type="region of interest" description="Disordered" evidence="1">
    <location>
        <begin position="97"/>
        <end position="119"/>
    </location>
</feature>
<sequence length="151" mass="16532">MLQNMRDELARCLDRKVTSPKPTEERPVEIPVQRLNSSLSHVSLFSTASTTKAPPMAPKPTRFSLQARGAKSTGDLREATAKIHDFPAVVAIKEAAKSNSVSPVVPARTMKSSGSSARHIASLHDRLMEEQRKRSHSADRSHIEVVLSVAQ</sequence>
<name>A0ABD2PVQ0_9PLAT</name>
<protein>
    <submittedName>
        <fullName evidence="2">Uncharacterized protein</fullName>
    </submittedName>
</protein>
<keyword evidence="3" id="KW-1185">Reference proteome</keyword>
<reference evidence="2 3" key="1">
    <citation type="submission" date="2024-11" db="EMBL/GenBank/DDBJ databases">
        <title>Adaptive evolution of stress response genes in parasites aligns with host niche diversity.</title>
        <authorList>
            <person name="Hahn C."/>
            <person name="Resl P."/>
        </authorList>
    </citation>
    <scope>NUCLEOTIDE SEQUENCE [LARGE SCALE GENOMIC DNA]</scope>
    <source>
        <strain evidence="2">EGGRZ-B1_66</strain>
        <tissue evidence="2">Body</tissue>
    </source>
</reference>
<evidence type="ECO:0000313" key="3">
    <source>
        <dbReference type="Proteomes" id="UP001626550"/>
    </source>
</evidence>
<dbReference type="EMBL" id="JBJKFK010003456">
    <property type="protein sequence ID" value="KAL3309891.1"/>
    <property type="molecule type" value="Genomic_DNA"/>
</dbReference>
<evidence type="ECO:0000313" key="2">
    <source>
        <dbReference type="EMBL" id="KAL3309891.1"/>
    </source>
</evidence>
<evidence type="ECO:0000256" key="1">
    <source>
        <dbReference type="SAM" id="MobiDB-lite"/>
    </source>
</evidence>
<feature type="region of interest" description="Disordered" evidence="1">
    <location>
        <begin position="1"/>
        <end position="28"/>
    </location>
</feature>
<comment type="caution">
    <text evidence="2">The sequence shown here is derived from an EMBL/GenBank/DDBJ whole genome shotgun (WGS) entry which is preliminary data.</text>
</comment>
<accession>A0ABD2PVQ0</accession>
<dbReference type="Proteomes" id="UP001626550">
    <property type="component" value="Unassembled WGS sequence"/>
</dbReference>
<proteinExistence type="predicted"/>
<gene>
    <name evidence="2" type="ORF">Ciccas_011554</name>
</gene>